<accession>A0A2T6ZYM1</accession>
<organism evidence="1 2">
    <name type="scientific">Tuber borchii</name>
    <name type="common">White truffle</name>
    <dbReference type="NCBI Taxonomy" id="42251"/>
    <lineage>
        <taxon>Eukaryota</taxon>
        <taxon>Fungi</taxon>
        <taxon>Dikarya</taxon>
        <taxon>Ascomycota</taxon>
        <taxon>Pezizomycotina</taxon>
        <taxon>Pezizomycetes</taxon>
        <taxon>Pezizales</taxon>
        <taxon>Tuberaceae</taxon>
        <taxon>Tuber</taxon>
    </lineage>
</organism>
<reference evidence="1 2" key="1">
    <citation type="submission" date="2017-04" db="EMBL/GenBank/DDBJ databases">
        <title>Draft genome sequence of Tuber borchii Vittad., a whitish edible truffle.</title>
        <authorList>
            <consortium name="DOE Joint Genome Institute"/>
            <person name="Murat C."/>
            <person name="Kuo A."/>
            <person name="Barry K.W."/>
            <person name="Clum A."/>
            <person name="Dockter R.B."/>
            <person name="Fauchery L."/>
            <person name="Iotti M."/>
            <person name="Kohler A."/>
            <person name="Labutti K."/>
            <person name="Lindquist E.A."/>
            <person name="Lipzen A."/>
            <person name="Ohm R.A."/>
            <person name="Wang M."/>
            <person name="Grigoriev I.V."/>
            <person name="Zambonelli A."/>
            <person name="Martin F.M."/>
        </authorList>
    </citation>
    <scope>NUCLEOTIDE SEQUENCE [LARGE SCALE GENOMIC DNA]</scope>
    <source>
        <strain evidence="1 2">Tbo3840</strain>
    </source>
</reference>
<dbReference type="AlphaFoldDB" id="A0A2T6ZYM1"/>
<protein>
    <submittedName>
        <fullName evidence="1">Uncharacterized protein</fullName>
    </submittedName>
</protein>
<evidence type="ECO:0000313" key="2">
    <source>
        <dbReference type="Proteomes" id="UP000244722"/>
    </source>
</evidence>
<comment type="caution">
    <text evidence="1">The sequence shown here is derived from an EMBL/GenBank/DDBJ whole genome shotgun (WGS) entry which is preliminary data.</text>
</comment>
<gene>
    <name evidence="1" type="ORF">B9Z19DRAFT_1171200</name>
</gene>
<name>A0A2T6ZYM1_TUBBO</name>
<dbReference type="EMBL" id="NESQ01000061">
    <property type="protein sequence ID" value="PUU80592.1"/>
    <property type="molecule type" value="Genomic_DNA"/>
</dbReference>
<proteinExistence type="predicted"/>
<dbReference type="Proteomes" id="UP000244722">
    <property type="component" value="Unassembled WGS sequence"/>
</dbReference>
<sequence>MTEPPVLCSFEYTGIRLPQCTTSPPAYTASLAAAPNSQSSKGGPYTWGRRKIQLWSEKSLDIPRTLANSMPLIIFKGLIGSKALLFVIPFDFKLLLAHFSNALSHVPDFCDPSNLVFAEWMIVDDFQLGAEVRRCDGSMNIVLQYWQVTAKIPSYLVFVDKELWFLPPYYDLMFGGALKVL</sequence>
<evidence type="ECO:0000313" key="1">
    <source>
        <dbReference type="EMBL" id="PUU80592.1"/>
    </source>
</evidence>
<keyword evidence="2" id="KW-1185">Reference proteome</keyword>